<dbReference type="AlphaFoldDB" id="A0A502G6E9"/>
<organism evidence="4 5">
    <name type="scientific">Ewingella americana</name>
    <dbReference type="NCBI Taxonomy" id="41202"/>
    <lineage>
        <taxon>Bacteria</taxon>
        <taxon>Pseudomonadati</taxon>
        <taxon>Pseudomonadota</taxon>
        <taxon>Gammaproteobacteria</taxon>
        <taxon>Enterobacterales</taxon>
        <taxon>Yersiniaceae</taxon>
        <taxon>Ewingella</taxon>
    </lineage>
</organism>
<dbReference type="RefSeq" id="WP_140474688.1">
    <property type="nucleotide sequence ID" value="NZ_RCZD01000013.1"/>
</dbReference>
<dbReference type="GO" id="GO:0005737">
    <property type="term" value="C:cytoplasm"/>
    <property type="evidence" value="ECO:0007669"/>
    <property type="project" value="InterPro"/>
</dbReference>
<evidence type="ECO:0000256" key="2">
    <source>
        <dbReference type="ARBA" id="ARBA00023016"/>
    </source>
</evidence>
<proteinExistence type="predicted"/>
<keyword evidence="3" id="KW-0175">Coiled coil</keyword>
<evidence type="ECO:0000256" key="3">
    <source>
        <dbReference type="ARBA" id="ARBA00023054"/>
    </source>
</evidence>
<accession>A0A502G6E9</accession>
<dbReference type="NCBIfam" id="NF007598">
    <property type="entry name" value="PRK10244.1"/>
    <property type="match status" value="1"/>
</dbReference>
<comment type="caution">
    <text evidence="4">The sequence shown here is derived from an EMBL/GenBank/DDBJ whole genome shotgun (WGS) entry which is preliminary data.</text>
</comment>
<evidence type="ECO:0000313" key="4">
    <source>
        <dbReference type="EMBL" id="TPG57657.1"/>
    </source>
</evidence>
<gene>
    <name evidence="4" type="primary">iraP</name>
    <name evidence="4" type="ORF">EAH77_20820</name>
</gene>
<dbReference type="InterPro" id="IPR019732">
    <property type="entry name" value="SigmaS_Anti-adapt_IraP"/>
</dbReference>
<dbReference type="OrthoDB" id="6540326at2"/>
<sequence>MKNLMIDVLIKLSKVEVESKELVAQVEAQSLLIAALVLSAGKDATDSLSENIHHAVLAAAQSSQDILQSDVEMILAQFDRLLKVTRFVAEQAEEE</sequence>
<dbReference type="Proteomes" id="UP000317663">
    <property type="component" value="Unassembled WGS sequence"/>
</dbReference>
<keyword evidence="5" id="KW-1185">Reference proteome</keyword>
<reference evidence="4 5" key="1">
    <citation type="journal article" date="2019" name="Environ. Microbiol.">
        <title>Species interactions and distinct microbial communities in high Arctic permafrost affected cryosols are associated with the CH4 and CO2 gas fluxes.</title>
        <authorList>
            <person name="Altshuler I."/>
            <person name="Hamel J."/>
            <person name="Turney S."/>
            <person name="Magnuson E."/>
            <person name="Levesque R."/>
            <person name="Greer C."/>
            <person name="Whyte L.G."/>
        </authorList>
    </citation>
    <scope>NUCLEOTIDE SEQUENCE [LARGE SCALE GENOMIC DNA]</scope>
    <source>
        <strain evidence="4 5">E4</strain>
    </source>
</reference>
<keyword evidence="1" id="KW-0963">Cytoplasm</keyword>
<keyword evidence="2" id="KW-0346">Stress response</keyword>
<dbReference type="Pfam" id="PF10796">
    <property type="entry name" value="Anti-adapt_IraP"/>
    <property type="match status" value="1"/>
</dbReference>
<dbReference type="EMBL" id="RCZD01000013">
    <property type="protein sequence ID" value="TPG57657.1"/>
    <property type="molecule type" value="Genomic_DNA"/>
</dbReference>
<evidence type="ECO:0000256" key="1">
    <source>
        <dbReference type="ARBA" id="ARBA00022490"/>
    </source>
</evidence>
<protein>
    <submittedName>
        <fullName evidence="4">Anti-adapter protein IraP</fullName>
    </submittedName>
</protein>
<evidence type="ECO:0000313" key="5">
    <source>
        <dbReference type="Proteomes" id="UP000317663"/>
    </source>
</evidence>
<name>A0A502G6E9_9GAMM</name>